<feature type="domain" description="YCII-related" evidence="2">
    <location>
        <begin position="1"/>
        <end position="95"/>
    </location>
</feature>
<comment type="similarity">
    <text evidence="1">Belongs to the YciI family.</text>
</comment>
<dbReference type="EMBL" id="AP022227">
    <property type="protein sequence ID" value="BBT39385.1"/>
    <property type="molecule type" value="Genomic_DNA"/>
</dbReference>
<dbReference type="InterPro" id="IPR011008">
    <property type="entry name" value="Dimeric_a/b-barrel"/>
</dbReference>
<dbReference type="InterPro" id="IPR051807">
    <property type="entry name" value="Sec-metab_biosynth-assoc"/>
</dbReference>
<dbReference type="Proteomes" id="UP000515680">
    <property type="component" value="Chromosome"/>
</dbReference>
<dbReference type="SUPFAM" id="SSF54909">
    <property type="entry name" value="Dimeric alpha+beta barrel"/>
    <property type="match status" value="1"/>
</dbReference>
<proteinExistence type="inferred from homology"/>
<reference evidence="3 4" key="1">
    <citation type="submission" date="2019-12" db="EMBL/GenBank/DDBJ databases">
        <title>complete genome sequences of Pseudomonas putida str. WP8-W18-CRE-01 isolated from wastewater treatment plant effluent.</title>
        <authorList>
            <person name="Sekizuka T."/>
            <person name="Itokawa K."/>
            <person name="Yatsu K."/>
            <person name="Inamine Y."/>
            <person name="Kuroda M."/>
        </authorList>
    </citation>
    <scope>NUCLEOTIDE SEQUENCE [LARGE SCALE GENOMIC DNA]</scope>
    <source>
        <strain evidence="3 4">WP8-W18-CRE-01</strain>
    </source>
</reference>
<dbReference type="Pfam" id="PF03795">
    <property type="entry name" value="YCII"/>
    <property type="match status" value="1"/>
</dbReference>
<protein>
    <recommendedName>
        <fullName evidence="2">YCII-related domain-containing protein</fullName>
    </recommendedName>
</protein>
<dbReference type="GeneID" id="93543288"/>
<accession>A0A6S5CVF2</accession>
<evidence type="ECO:0000313" key="4">
    <source>
        <dbReference type="Proteomes" id="UP000515680"/>
    </source>
</evidence>
<sequence>MLYAIIASDVEGSLEKRLAARPAHIERLQLLKAEGRVILAGPHPAIDSNDPGAAGFTGSLIVAEFDSLTAAQAWADADPYIAAGVYDKVVVKPFKQVLP</sequence>
<name>A0A6S5CVF2_PSEPU</name>
<dbReference type="NCBIfam" id="NF008473">
    <property type="entry name" value="PRK11370.1"/>
    <property type="match status" value="1"/>
</dbReference>
<evidence type="ECO:0000259" key="2">
    <source>
        <dbReference type="Pfam" id="PF03795"/>
    </source>
</evidence>
<organism evidence="3 4">
    <name type="scientific">Pseudomonas putida</name>
    <name type="common">Arthrobacter siderocapsulatus</name>
    <dbReference type="NCBI Taxonomy" id="303"/>
    <lineage>
        <taxon>Bacteria</taxon>
        <taxon>Pseudomonadati</taxon>
        <taxon>Pseudomonadota</taxon>
        <taxon>Gammaproteobacteria</taxon>
        <taxon>Pseudomonadales</taxon>
        <taxon>Pseudomonadaceae</taxon>
        <taxon>Pseudomonas</taxon>
    </lineage>
</organism>
<dbReference type="Gene3D" id="3.30.70.1060">
    <property type="entry name" value="Dimeric alpha+beta barrel"/>
    <property type="match status" value="1"/>
</dbReference>
<evidence type="ECO:0000313" key="3">
    <source>
        <dbReference type="EMBL" id="BBT39385.1"/>
    </source>
</evidence>
<gene>
    <name evidence="3" type="ORF">WP8W18C01_17260</name>
</gene>
<dbReference type="PANTHER" id="PTHR33606">
    <property type="entry name" value="PROTEIN YCII"/>
    <property type="match status" value="1"/>
</dbReference>
<dbReference type="RefSeq" id="WP_090345991.1">
    <property type="nucleotide sequence ID" value="NZ_AP022055.1"/>
</dbReference>
<evidence type="ECO:0000256" key="1">
    <source>
        <dbReference type="ARBA" id="ARBA00007689"/>
    </source>
</evidence>
<dbReference type="InterPro" id="IPR005545">
    <property type="entry name" value="YCII"/>
</dbReference>
<dbReference type="AlphaFoldDB" id="A0A6S5CVF2"/>
<dbReference type="PANTHER" id="PTHR33606:SF3">
    <property type="entry name" value="PROTEIN YCII"/>
    <property type="match status" value="1"/>
</dbReference>